<reference evidence="3" key="1">
    <citation type="journal article" date="2011" name="PLoS Genet.">
        <title>Genomic analysis of the necrotrophic fungal pathogens Sclerotinia sclerotiorum and Botrytis cinerea.</title>
        <authorList>
            <person name="Amselem J."/>
            <person name="Cuomo C.A."/>
            <person name="van Kan J.A."/>
            <person name="Viaud M."/>
            <person name="Benito E.P."/>
            <person name="Couloux A."/>
            <person name="Coutinho P.M."/>
            <person name="de Vries R.P."/>
            <person name="Dyer P.S."/>
            <person name="Fillinger S."/>
            <person name="Fournier E."/>
            <person name="Gout L."/>
            <person name="Hahn M."/>
            <person name="Kohn L."/>
            <person name="Lapalu N."/>
            <person name="Plummer K.M."/>
            <person name="Pradier J.M."/>
            <person name="Quevillon E."/>
            <person name="Sharon A."/>
            <person name="Simon A."/>
            <person name="ten Have A."/>
            <person name="Tudzynski B."/>
            <person name="Tudzynski P."/>
            <person name="Wincker P."/>
            <person name="Andrew M."/>
            <person name="Anthouard V."/>
            <person name="Beever R.E."/>
            <person name="Beffa R."/>
            <person name="Benoit I."/>
            <person name="Bouzid O."/>
            <person name="Brault B."/>
            <person name="Chen Z."/>
            <person name="Choquer M."/>
            <person name="Collemare J."/>
            <person name="Cotton P."/>
            <person name="Danchin E.G."/>
            <person name="Da Silva C."/>
            <person name="Gautier A."/>
            <person name="Giraud C."/>
            <person name="Giraud T."/>
            <person name="Gonzalez C."/>
            <person name="Grossetete S."/>
            <person name="Guldener U."/>
            <person name="Henrissat B."/>
            <person name="Howlett B.J."/>
            <person name="Kodira C."/>
            <person name="Kretschmer M."/>
            <person name="Lappartient A."/>
            <person name="Leroch M."/>
            <person name="Levis C."/>
            <person name="Mauceli E."/>
            <person name="Neuveglise C."/>
            <person name="Oeser B."/>
            <person name="Pearson M."/>
            <person name="Poulain J."/>
            <person name="Poussereau N."/>
            <person name="Quesneville H."/>
            <person name="Rascle C."/>
            <person name="Schumacher J."/>
            <person name="Segurens B."/>
            <person name="Sexton A."/>
            <person name="Silva E."/>
            <person name="Sirven C."/>
            <person name="Soanes D.M."/>
            <person name="Talbot N.J."/>
            <person name="Templeton M."/>
            <person name="Yandava C."/>
            <person name="Yarden O."/>
            <person name="Zeng Q."/>
            <person name="Rollins J.A."/>
            <person name="Lebrun M.H."/>
            <person name="Dickman M."/>
        </authorList>
    </citation>
    <scope>NUCLEOTIDE SEQUENCE [LARGE SCALE GENOMIC DNA]</scope>
    <source>
        <strain evidence="3">T4</strain>
    </source>
</reference>
<dbReference type="AlphaFoldDB" id="G2XPT6"/>
<organism evidence="2 3">
    <name type="scientific">Botryotinia fuckeliana (strain T4)</name>
    <name type="common">Noble rot fungus</name>
    <name type="synonym">Botrytis cinerea</name>
    <dbReference type="NCBI Taxonomy" id="999810"/>
    <lineage>
        <taxon>Eukaryota</taxon>
        <taxon>Fungi</taxon>
        <taxon>Dikarya</taxon>
        <taxon>Ascomycota</taxon>
        <taxon>Pezizomycotina</taxon>
        <taxon>Leotiomycetes</taxon>
        <taxon>Helotiales</taxon>
        <taxon>Sclerotiniaceae</taxon>
        <taxon>Botrytis</taxon>
    </lineage>
</organism>
<protein>
    <submittedName>
        <fullName evidence="2">Uncharacterized protein</fullName>
    </submittedName>
</protein>
<feature type="region of interest" description="Disordered" evidence="1">
    <location>
        <begin position="1"/>
        <end position="46"/>
    </location>
</feature>
<proteinExistence type="predicted"/>
<accession>G2XPT6</accession>
<dbReference type="Proteomes" id="UP000008177">
    <property type="component" value="Unplaced contigs"/>
</dbReference>
<gene>
    <name evidence="2" type="ORF">BofuT4_P071200.1</name>
</gene>
<name>G2XPT6_BOTF4</name>
<evidence type="ECO:0000313" key="3">
    <source>
        <dbReference type="Proteomes" id="UP000008177"/>
    </source>
</evidence>
<dbReference type="HOGENOM" id="CLU_983506_0_0_1"/>
<evidence type="ECO:0000256" key="1">
    <source>
        <dbReference type="SAM" id="MobiDB-lite"/>
    </source>
</evidence>
<dbReference type="InParanoid" id="G2XPT6"/>
<feature type="compositionally biased region" description="Polar residues" evidence="1">
    <location>
        <begin position="29"/>
        <end position="46"/>
    </location>
</feature>
<dbReference type="EMBL" id="FQ790250">
    <property type="protein sequence ID" value="CCD42824.1"/>
    <property type="molecule type" value="Genomic_DNA"/>
</dbReference>
<evidence type="ECO:0000313" key="2">
    <source>
        <dbReference type="EMBL" id="CCD42824.1"/>
    </source>
</evidence>
<dbReference type="OrthoDB" id="3471014at2759"/>
<feature type="region of interest" description="Disordered" evidence="1">
    <location>
        <begin position="58"/>
        <end position="82"/>
    </location>
</feature>
<feature type="compositionally biased region" description="Polar residues" evidence="1">
    <location>
        <begin position="73"/>
        <end position="82"/>
    </location>
</feature>
<sequence length="285" mass="32072">MFSQKRKASSDAEDPDVSSSQGHLPASELSITPSGIQQGPTKRACSQNSVFKSIDNFGMGAEINNDSGDHDAPNQSEQPTAHSLNATHSDLDEATPPLAQMSAASRERKTTRTKALQEKIGFEAWRKIVEANTKTTAVTQLRVKESDRRNKLLPMTPGGRINLYTTYLPIDWVCREMWNTQSQEVGAAFNAVFKSYFDGSSEFRVWPEPSDWDLFEKYPKTGMKNLGRARDFVVFWEWDYQDRIWEYTSNKASLKGCLEMFINGDDLDYSPVSGSRRGSMDILAE</sequence>